<evidence type="ECO:0000313" key="3">
    <source>
        <dbReference type="Proteomes" id="UP000009145"/>
    </source>
</evidence>
<dbReference type="KEGG" id="mec:Q7C_2045"/>
<keyword evidence="1" id="KW-0472">Membrane</keyword>
<organism evidence="2 3">
    <name type="scientific">Methylophaga frappieri (strain ATCC BAA-2434 / DSM 25690 / JAM7)</name>
    <dbReference type="NCBI Taxonomy" id="754477"/>
    <lineage>
        <taxon>Bacteria</taxon>
        <taxon>Pseudomonadati</taxon>
        <taxon>Pseudomonadota</taxon>
        <taxon>Gammaproteobacteria</taxon>
        <taxon>Thiotrichales</taxon>
        <taxon>Piscirickettsiaceae</taxon>
        <taxon>Methylophaga</taxon>
    </lineage>
</organism>
<feature type="transmembrane region" description="Helical" evidence="1">
    <location>
        <begin position="48"/>
        <end position="68"/>
    </location>
</feature>
<keyword evidence="1" id="KW-1133">Transmembrane helix</keyword>
<gene>
    <name evidence="2" type="ordered locus">Q7C_2045</name>
</gene>
<proteinExistence type="predicted"/>
<dbReference type="Proteomes" id="UP000009145">
    <property type="component" value="Chromosome"/>
</dbReference>
<keyword evidence="3" id="KW-1185">Reference proteome</keyword>
<dbReference type="RefSeq" id="WP_014704603.1">
    <property type="nucleotide sequence ID" value="NC_017856.1"/>
</dbReference>
<keyword evidence="1" id="KW-0812">Transmembrane</keyword>
<sequence length="147" mass="16049" precursor="true">MRMGSDLIAKLKVNGIAIAIAVVFSLMAVGFAGLALYYWLNVHFLPDVAALLTALIFVLLALMTLLIAKLVNRGDTVSTPSSSDWQTKLAAMEQGLQQHVDPRVSDWVKRHPGRSMTLCVLAGTLIGSNEEARRLIKNVVDDFLNSK</sequence>
<dbReference type="EMBL" id="CP003380">
    <property type="protein sequence ID" value="AFJ03184.1"/>
    <property type="molecule type" value="Genomic_DNA"/>
</dbReference>
<name>I1YJU1_METFJ</name>
<evidence type="ECO:0000256" key="1">
    <source>
        <dbReference type="SAM" id="Phobius"/>
    </source>
</evidence>
<dbReference type="HOGENOM" id="CLU_147955_0_0_6"/>
<accession>I1YJU1</accession>
<dbReference type="AlphaFoldDB" id="I1YJU1"/>
<evidence type="ECO:0000313" key="2">
    <source>
        <dbReference type="EMBL" id="AFJ03184.1"/>
    </source>
</evidence>
<reference evidence="2 3" key="1">
    <citation type="journal article" date="2012" name="J. Bacteriol.">
        <title>Complete genome sequences of Methylophaga sp. strain JAM1 and Methylophaga sp. strain JAM7.</title>
        <authorList>
            <person name="Villeneuve C."/>
            <person name="Martineau C."/>
            <person name="Mauffrey F."/>
            <person name="Villemur R."/>
        </authorList>
    </citation>
    <scope>NUCLEOTIDE SEQUENCE [LARGE SCALE GENOMIC DNA]</scope>
    <source>
        <strain evidence="2 3">JAM7</strain>
    </source>
</reference>
<dbReference type="PATRIC" id="fig|754477.3.peg.2013"/>
<dbReference type="OrthoDB" id="10009013at2"/>
<feature type="transmembrane region" description="Helical" evidence="1">
    <location>
        <begin position="12"/>
        <end position="36"/>
    </location>
</feature>
<protein>
    <submittedName>
        <fullName evidence="2">Uncharacterized protein</fullName>
    </submittedName>
</protein>
<dbReference type="STRING" id="754477.Q7C_2045"/>